<dbReference type="Proteomes" id="UP000762676">
    <property type="component" value="Unassembled WGS sequence"/>
</dbReference>
<accession>A0AAV4K010</accession>
<evidence type="ECO:0000256" key="1">
    <source>
        <dbReference type="SAM" id="Phobius"/>
    </source>
</evidence>
<comment type="caution">
    <text evidence="2">The sequence shown here is derived from an EMBL/GenBank/DDBJ whole genome shotgun (WGS) entry which is preliminary data.</text>
</comment>
<evidence type="ECO:0000313" key="2">
    <source>
        <dbReference type="EMBL" id="GFS27598.1"/>
    </source>
</evidence>
<proteinExistence type="predicted"/>
<gene>
    <name evidence="2" type="ORF">ElyMa_005285300</name>
</gene>
<keyword evidence="1" id="KW-1133">Transmembrane helix</keyword>
<feature type="transmembrane region" description="Helical" evidence="1">
    <location>
        <begin position="48"/>
        <end position="81"/>
    </location>
</feature>
<keyword evidence="1" id="KW-0812">Transmembrane</keyword>
<dbReference type="AlphaFoldDB" id="A0AAV4K010"/>
<organism evidence="2 3">
    <name type="scientific">Elysia marginata</name>
    <dbReference type="NCBI Taxonomy" id="1093978"/>
    <lineage>
        <taxon>Eukaryota</taxon>
        <taxon>Metazoa</taxon>
        <taxon>Spiralia</taxon>
        <taxon>Lophotrochozoa</taxon>
        <taxon>Mollusca</taxon>
        <taxon>Gastropoda</taxon>
        <taxon>Heterobranchia</taxon>
        <taxon>Euthyneura</taxon>
        <taxon>Panpulmonata</taxon>
        <taxon>Sacoglossa</taxon>
        <taxon>Placobranchoidea</taxon>
        <taxon>Plakobranchidae</taxon>
        <taxon>Elysia</taxon>
    </lineage>
</organism>
<protein>
    <submittedName>
        <fullName evidence="2">Uncharacterized protein</fullName>
    </submittedName>
</protein>
<keyword evidence="3" id="KW-1185">Reference proteome</keyword>
<keyword evidence="1" id="KW-0472">Membrane</keyword>
<reference evidence="2 3" key="1">
    <citation type="journal article" date="2021" name="Elife">
        <title>Chloroplast acquisition without the gene transfer in kleptoplastic sea slugs, Plakobranchus ocellatus.</title>
        <authorList>
            <person name="Maeda T."/>
            <person name="Takahashi S."/>
            <person name="Yoshida T."/>
            <person name="Shimamura S."/>
            <person name="Takaki Y."/>
            <person name="Nagai Y."/>
            <person name="Toyoda A."/>
            <person name="Suzuki Y."/>
            <person name="Arimoto A."/>
            <person name="Ishii H."/>
            <person name="Satoh N."/>
            <person name="Nishiyama T."/>
            <person name="Hasebe M."/>
            <person name="Maruyama T."/>
            <person name="Minagawa J."/>
            <person name="Obokata J."/>
            <person name="Shigenobu S."/>
        </authorList>
    </citation>
    <scope>NUCLEOTIDE SEQUENCE [LARGE SCALE GENOMIC DNA]</scope>
</reference>
<evidence type="ECO:0000313" key="3">
    <source>
        <dbReference type="Proteomes" id="UP000762676"/>
    </source>
</evidence>
<name>A0AAV4K010_9GAST</name>
<sequence length="90" mass="10272">MYILILKGLVKGRDGDATEHTYIVKKIQLWELLSVETFDYRDWLDKVIVVVVVLVVIVVVTVVVVVIVVLLVVIVVVVVVVVEVVRWRDF</sequence>
<dbReference type="EMBL" id="BMAT01010543">
    <property type="protein sequence ID" value="GFS27598.1"/>
    <property type="molecule type" value="Genomic_DNA"/>
</dbReference>